<dbReference type="Gene3D" id="3.30.200.20">
    <property type="entry name" value="Phosphorylase Kinase, domain 1"/>
    <property type="match status" value="1"/>
</dbReference>
<protein>
    <recommendedName>
        <fullName evidence="2">dual-specificity kinase</fullName>
        <ecNumber evidence="2">2.7.12.1</ecNumber>
    </recommendedName>
</protein>
<name>A0A1R2AYM7_9CILI</name>
<evidence type="ECO:0000256" key="5">
    <source>
        <dbReference type="ARBA" id="ARBA00022741"/>
    </source>
</evidence>
<dbReference type="PANTHER" id="PTHR24058">
    <property type="entry name" value="DUAL SPECIFICITY PROTEIN KINASE"/>
    <property type="match status" value="1"/>
</dbReference>
<dbReference type="InterPro" id="IPR008271">
    <property type="entry name" value="Ser/Thr_kinase_AS"/>
</dbReference>
<dbReference type="PROSITE" id="PS50011">
    <property type="entry name" value="PROTEIN_KINASE_DOM"/>
    <property type="match status" value="1"/>
</dbReference>
<evidence type="ECO:0000256" key="10">
    <source>
        <dbReference type="ARBA" id="ARBA00051680"/>
    </source>
</evidence>
<comment type="catalytic activity">
    <reaction evidence="9">
        <text>L-threonyl-[protein] + ATP = O-phospho-L-threonyl-[protein] + ADP + H(+)</text>
        <dbReference type="Rhea" id="RHEA:46608"/>
        <dbReference type="Rhea" id="RHEA-COMP:11060"/>
        <dbReference type="Rhea" id="RHEA-COMP:11605"/>
        <dbReference type="ChEBI" id="CHEBI:15378"/>
        <dbReference type="ChEBI" id="CHEBI:30013"/>
        <dbReference type="ChEBI" id="CHEBI:30616"/>
        <dbReference type="ChEBI" id="CHEBI:61977"/>
        <dbReference type="ChEBI" id="CHEBI:456216"/>
        <dbReference type="EC" id="2.7.12.1"/>
    </reaction>
</comment>
<keyword evidence="15" id="KW-1185">Reference proteome</keyword>
<dbReference type="FunFam" id="1.10.510.10:FF:000624">
    <property type="entry name" value="Mitogen-activated protein kinase"/>
    <property type="match status" value="1"/>
</dbReference>
<keyword evidence="6" id="KW-0418">Kinase</keyword>
<dbReference type="PROSITE" id="PS00108">
    <property type="entry name" value="PROTEIN_KINASE_ST"/>
    <property type="match status" value="1"/>
</dbReference>
<reference evidence="14 15" key="1">
    <citation type="submission" date="2016-11" db="EMBL/GenBank/DDBJ databases">
        <title>The macronuclear genome of Stentor coeruleus: a giant cell with tiny introns.</title>
        <authorList>
            <person name="Slabodnick M."/>
            <person name="Ruby J.G."/>
            <person name="Reiff S.B."/>
            <person name="Swart E.C."/>
            <person name="Gosai S."/>
            <person name="Prabakaran S."/>
            <person name="Witkowska E."/>
            <person name="Larue G.E."/>
            <person name="Fisher S."/>
            <person name="Freeman R.M."/>
            <person name="Gunawardena J."/>
            <person name="Chu W."/>
            <person name="Stover N.A."/>
            <person name="Gregory B.D."/>
            <person name="Nowacki M."/>
            <person name="Derisi J."/>
            <person name="Roy S.W."/>
            <person name="Marshall W.F."/>
            <person name="Sood P."/>
        </authorList>
    </citation>
    <scope>NUCLEOTIDE SEQUENCE [LARGE SCALE GENOMIC DNA]</scope>
    <source>
        <strain evidence="14">WM001</strain>
    </source>
</reference>
<dbReference type="GO" id="GO:0004674">
    <property type="term" value="F:protein serine/threonine kinase activity"/>
    <property type="evidence" value="ECO:0007669"/>
    <property type="project" value="UniProtKB-KW"/>
</dbReference>
<dbReference type="Gene3D" id="3.30.10.30">
    <property type="entry name" value="DYRK"/>
    <property type="match status" value="1"/>
</dbReference>
<evidence type="ECO:0000313" key="15">
    <source>
        <dbReference type="Proteomes" id="UP000187209"/>
    </source>
</evidence>
<evidence type="ECO:0000256" key="6">
    <source>
        <dbReference type="ARBA" id="ARBA00022777"/>
    </source>
</evidence>
<comment type="similarity">
    <text evidence="1">Belongs to the protein kinase superfamily. CMGC Ser/Thr protein kinase family. MNB/DYRK subfamily.</text>
</comment>
<dbReference type="EMBL" id="MPUH01001175">
    <property type="protein sequence ID" value="OMJ69629.1"/>
    <property type="molecule type" value="Genomic_DNA"/>
</dbReference>
<dbReference type="SUPFAM" id="SSF56112">
    <property type="entry name" value="Protein kinase-like (PK-like)"/>
    <property type="match status" value="1"/>
</dbReference>
<dbReference type="GO" id="GO:0005524">
    <property type="term" value="F:ATP binding"/>
    <property type="evidence" value="ECO:0007669"/>
    <property type="project" value="UniProtKB-UniRule"/>
</dbReference>
<comment type="caution">
    <text evidence="14">The sequence shown here is derived from an EMBL/GenBank/DDBJ whole genome shotgun (WGS) entry which is preliminary data.</text>
</comment>
<evidence type="ECO:0000256" key="4">
    <source>
        <dbReference type="ARBA" id="ARBA00022679"/>
    </source>
</evidence>
<feature type="domain" description="Protein kinase" evidence="13">
    <location>
        <begin position="139"/>
        <end position="429"/>
    </location>
</feature>
<proteinExistence type="inferred from homology"/>
<keyword evidence="4" id="KW-0808">Transferase</keyword>
<dbReference type="Pfam" id="PF00069">
    <property type="entry name" value="Pkinase"/>
    <property type="match status" value="1"/>
</dbReference>
<organism evidence="14 15">
    <name type="scientific">Stentor coeruleus</name>
    <dbReference type="NCBI Taxonomy" id="5963"/>
    <lineage>
        <taxon>Eukaryota</taxon>
        <taxon>Sar</taxon>
        <taxon>Alveolata</taxon>
        <taxon>Ciliophora</taxon>
        <taxon>Postciliodesmatophora</taxon>
        <taxon>Heterotrichea</taxon>
        <taxon>Heterotrichida</taxon>
        <taxon>Stentoridae</taxon>
        <taxon>Stentor</taxon>
    </lineage>
</organism>
<feature type="binding site" evidence="11">
    <location>
        <position position="168"/>
    </location>
    <ligand>
        <name>ATP</name>
        <dbReference type="ChEBI" id="CHEBI:30616"/>
    </ligand>
</feature>
<dbReference type="AlphaFoldDB" id="A0A1R2AYM7"/>
<evidence type="ECO:0000313" key="14">
    <source>
        <dbReference type="EMBL" id="OMJ69629.1"/>
    </source>
</evidence>
<dbReference type="SMART" id="SM00220">
    <property type="entry name" value="S_TKc"/>
    <property type="match status" value="1"/>
</dbReference>
<evidence type="ECO:0000256" key="7">
    <source>
        <dbReference type="ARBA" id="ARBA00022840"/>
    </source>
</evidence>
<keyword evidence="5 11" id="KW-0547">Nucleotide-binding</keyword>
<comment type="catalytic activity">
    <reaction evidence="8">
        <text>L-seryl-[protein] + ATP = O-phospho-L-seryl-[protein] + ADP + H(+)</text>
        <dbReference type="Rhea" id="RHEA:17989"/>
        <dbReference type="Rhea" id="RHEA-COMP:9863"/>
        <dbReference type="Rhea" id="RHEA-COMP:11604"/>
        <dbReference type="ChEBI" id="CHEBI:15378"/>
        <dbReference type="ChEBI" id="CHEBI:29999"/>
        <dbReference type="ChEBI" id="CHEBI:30616"/>
        <dbReference type="ChEBI" id="CHEBI:83421"/>
        <dbReference type="ChEBI" id="CHEBI:456216"/>
        <dbReference type="EC" id="2.7.12.1"/>
    </reaction>
</comment>
<dbReference type="InterPro" id="IPR050494">
    <property type="entry name" value="Ser_Thr_dual-spec_kinase"/>
</dbReference>
<dbReference type="Proteomes" id="UP000187209">
    <property type="component" value="Unassembled WGS sequence"/>
</dbReference>
<dbReference type="PANTHER" id="PTHR24058:SF22">
    <property type="entry name" value="DUAL SPECIFICITY TYROSINE-PHOSPHORYLATION-REGULATED KINASE 4"/>
    <property type="match status" value="1"/>
</dbReference>
<dbReference type="GO" id="GO:0005856">
    <property type="term" value="C:cytoskeleton"/>
    <property type="evidence" value="ECO:0007669"/>
    <property type="project" value="TreeGrafter"/>
</dbReference>
<evidence type="ECO:0000256" key="3">
    <source>
        <dbReference type="ARBA" id="ARBA00022527"/>
    </source>
</evidence>
<evidence type="ECO:0000256" key="8">
    <source>
        <dbReference type="ARBA" id="ARBA00049003"/>
    </source>
</evidence>
<dbReference type="InterPro" id="IPR011009">
    <property type="entry name" value="Kinase-like_dom_sf"/>
</dbReference>
<comment type="catalytic activity">
    <reaction evidence="10">
        <text>L-tyrosyl-[protein] + ATP = O-phospho-L-tyrosyl-[protein] + ADP + H(+)</text>
        <dbReference type="Rhea" id="RHEA:10596"/>
        <dbReference type="Rhea" id="RHEA-COMP:10136"/>
        <dbReference type="Rhea" id="RHEA-COMP:20101"/>
        <dbReference type="ChEBI" id="CHEBI:15378"/>
        <dbReference type="ChEBI" id="CHEBI:30616"/>
        <dbReference type="ChEBI" id="CHEBI:46858"/>
        <dbReference type="ChEBI" id="CHEBI:61978"/>
        <dbReference type="ChEBI" id="CHEBI:456216"/>
        <dbReference type="EC" id="2.7.12.1"/>
    </reaction>
</comment>
<keyword evidence="7 11" id="KW-0067">ATP-binding</keyword>
<evidence type="ECO:0000256" key="1">
    <source>
        <dbReference type="ARBA" id="ARBA00008867"/>
    </source>
</evidence>
<accession>A0A1R2AYM7</accession>
<sequence>MSIKQSSKFFSDPSRNFASSAGKKAFRTRSFSAVRVSKNGLNSVNGLYSLETERKHYQKWFQGFLIDENSNGEGIGECLTPEKVLKENPFLLTDYEKKEILDYSEIYYIGHSTKKHNGKFCDEKGYYRAFIGDHISYRYEISHLLGDGSFGIVASCFDHKTQTPVAIKILRKGKSFEEIGELEVKALDSIQHNGPNDAIIEKFDEFLFRGHYCIVFELLSTDLFSYLKRHNFQGMNINVLKRIAIQLLIGLKHIHKSRLIHCDLKPENILFKAKNKSSIKIIDFGSSCEQSNKLFTYIQSRYYRAPEVILEIDYSEKIDIWSLGCILFEMYTGIPLFASIDEHEQLCKISDIISEIPHKMVKNSHRHDDFFDNKGRILRKNEDNFDTNKKLSNMLKSSDPGFVDFLSKCLNIDPKCRVDAEQALLHPWIKGKKLKNSRSLRVFNTN</sequence>
<dbReference type="InterPro" id="IPR042521">
    <property type="entry name" value="DYRK"/>
</dbReference>
<gene>
    <name evidence="14" type="ORF">SteCoe_32583</name>
</gene>
<evidence type="ECO:0000256" key="9">
    <source>
        <dbReference type="ARBA" id="ARBA00049308"/>
    </source>
</evidence>
<dbReference type="Gene3D" id="1.10.510.10">
    <property type="entry name" value="Transferase(Phosphotransferase) domain 1"/>
    <property type="match status" value="1"/>
</dbReference>
<dbReference type="GO" id="GO:0005737">
    <property type="term" value="C:cytoplasm"/>
    <property type="evidence" value="ECO:0007669"/>
    <property type="project" value="TreeGrafter"/>
</dbReference>
<dbReference type="GO" id="GO:0004712">
    <property type="term" value="F:protein serine/threonine/tyrosine kinase activity"/>
    <property type="evidence" value="ECO:0007669"/>
    <property type="project" value="UniProtKB-EC"/>
</dbReference>
<evidence type="ECO:0000256" key="2">
    <source>
        <dbReference type="ARBA" id="ARBA00013203"/>
    </source>
</evidence>
<dbReference type="OrthoDB" id="365783at2759"/>
<evidence type="ECO:0000259" key="13">
    <source>
        <dbReference type="PROSITE" id="PS50011"/>
    </source>
</evidence>
<evidence type="ECO:0000256" key="11">
    <source>
        <dbReference type="PROSITE-ProRule" id="PRU10141"/>
    </source>
</evidence>
<dbReference type="EC" id="2.7.12.1" evidence="2"/>
<dbReference type="PROSITE" id="PS00107">
    <property type="entry name" value="PROTEIN_KINASE_ATP"/>
    <property type="match status" value="1"/>
</dbReference>
<evidence type="ECO:0000256" key="12">
    <source>
        <dbReference type="RuleBase" id="RU000304"/>
    </source>
</evidence>
<dbReference type="InterPro" id="IPR000719">
    <property type="entry name" value="Prot_kinase_dom"/>
</dbReference>
<dbReference type="InterPro" id="IPR017441">
    <property type="entry name" value="Protein_kinase_ATP_BS"/>
</dbReference>
<keyword evidence="3 12" id="KW-0723">Serine/threonine-protein kinase</keyword>